<organism evidence="3">
    <name type="scientific">Castor canadensis</name>
    <name type="common">American beaver</name>
    <dbReference type="NCBI Taxonomy" id="51338"/>
    <lineage>
        <taxon>Eukaryota</taxon>
        <taxon>Metazoa</taxon>
        <taxon>Chordata</taxon>
        <taxon>Craniata</taxon>
        <taxon>Vertebrata</taxon>
        <taxon>Euteleostomi</taxon>
        <taxon>Mammalia</taxon>
        <taxon>Eutheria</taxon>
        <taxon>Euarchontoglires</taxon>
        <taxon>Glires</taxon>
        <taxon>Rodentia</taxon>
        <taxon>Castorimorpha</taxon>
        <taxon>Castoridae</taxon>
        <taxon>Castor</taxon>
    </lineage>
</organism>
<dbReference type="SMART" id="SM00406">
    <property type="entry name" value="IGv"/>
    <property type="match status" value="1"/>
</dbReference>
<dbReference type="SUPFAM" id="SSF48726">
    <property type="entry name" value="Immunoglobulin"/>
    <property type="match status" value="1"/>
</dbReference>
<evidence type="ECO:0000256" key="1">
    <source>
        <dbReference type="SAM" id="SignalP"/>
    </source>
</evidence>
<dbReference type="InterPro" id="IPR013106">
    <property type="entry name" value="Ig_V-set"/>
</dbReference>
<dbReference type="Pfam" id="PF07686">
    <property type="entry name" value="V-set"/>
    <property type="match status" value="1"/>
</dbReference>
<keyword evidence="1" id="KW-0732">Signal</keyword>
<dbReference type="InterPro" id="IPR003599">
    <property type="entry name" value="Ig_sub"/>
</dbReference>
<dbReference type="PANTHER" id="PTHR23267">
    <property type="entry name" value="IMMUNOGLOBULIN LIGHT CHAIN"/>
    <property type="match status" value="1"/>
</dbReference>
<dbReference type="AlphaFoldDB" id="A0A8C0WEC7"/>
<accession>A0A8C0WEC7</accession>
<dbReference type="Gene3D" id="2.60.40.10">
    <property type="entry name" value="Immunoglobulins"/>
    <property type="match status" value="1"/>
</dbReference>
<name>A0A8C0WEC7_CASCN</name>
<feature type="domain" description="Ig-like" evidence="2">
    <location>
        <begin position="4"/>
        <end position="117"/>
    </location>
</feature>
<protein>
    <recommendedName>
        <fullName evidence="2">Ig-like domain-containing protein</fullName>
    </recommendedName>
</protein>
<dbReference type="InterPro" id="IPR013783">
    <property type="entry name" value="Ig-like_fold"/>
</dbReference>
<dbReference type="SMART" id="SM00409">
    <property type="entry name" value="IG"/>
    <property type="match status" value="1"/>
</dbReference>
<dbReference type="InterPro" id="IPR036179">
    <property type="entry name" value="Ig-like_dom_sf"/>
</dbReference>
<evidence type="ECO:0000259" key="2">
    <source>
        <dbReference type="PROSITE" id="PS50835"/>
    </source>
</evidence>
<dbReference type="PROSITE" id="PS50835">
    <property type="entry name" value="IG_LIKE"/>
    <property type="match status" value="1"/>
</dbReference>
<evidence type="ECO:0000313" key="3">
    <source>
        <dbReference type="Ensembl" id="ENSCCNP00000010413.1"/>
    </source>
</evidence>
<dbReference type="Ensembl" id="ENSCCNT00000013698.1">
    <property type="protein sequence ID" value="ENSCCNP00000010413.1"/>
    <property type="gene ID" value="ENSCCNG00000010912.1"/>
</dbReference>
<proteinExistence type="predicted"/>
<feature type="chain" id="PRO_5034690415" description="Ig-like domain-containing protein" evidence="1">
    <location>
        <begin position="18"/>
        <end position="139"/>
    </location>
</feature>
<reference evidence="3" key="1">
    <citation type="submission" date="2023-09" db="UniProtKB">
        <authorList>
            <consortium name="Ensembl"/>
        </authorList>
    </citation>
    <scope>IDENTIFICATION</scope>
</reference>
<sequence length="139" mass="14663">MAWPLVFLTVLSQGSWAQSALTQPPSASGSLGQTPTISYTGSSNDIGSYNDVSWYQKQPGANHKLLIYNVNGRPSGISDHFSGSKSGNTASLTISGLQPEDEADYYCASYAGSSTLHSSESSWGSSTKICPELTASFLL</sequence>
<dbReference type="InterPro" id="IPR050150">
    <property type="entry name" value="IgV_Light_Chain"/>
</dbReference>
<dbReference type="InterPro" id="IPR007110">
    <property type="entry name" value="Ig-like_dom"/>
</dbReference>
<feature type="signal peptide" evidence="1">
    <location>
        <begin position="1"/>
        <end position="17"/>
    </location>
</feature>